<comment type="caution">
    <text evidence="6">The sequence shown here is derived from an EMBL/GenBank/DDBJ whole genome shotgun (WGS) entry which is preliminary data.</text>
</comment>
<protein>
    <submittedName>
        <fullName evidence="6">UvrD-helicase domain-containing protein</fullName>
    </submittedName>
</protein>
<organism evidence="6 7">
    <name type="scientific">Limosilactobacillus portuensis</name>
    <dbReference type="NCBI Taxonomy" id="2742601"/>
    <lineage>
        <taxon>Bacteria</taxon>
        <taxon>Bacillati</taxon>
        <taxon>Bacillota</taxon>
        <taxon>Bacilli</taxon>
        <taxon>Lactobacillales</taxon>
        <taxon>Lactobacillaceae</taxon>
        <taxon>Limosilactobacillus</taxon>
    </lineage>
</organism>
<sequence length="370" mass="42657">MAGFVKLAVAGAGKTTWLGKQIDSRSRNILITFTNQNVANLKEKIKNVNYGKIPQNTKVLTYTKFLYYWVIKPCEELYVLNSGEKMFGNGMTIKEPAEFDRYNLSNGYVKDSHKGHYLDKNGQYYVTRLSKLFIKQKASVKKTVKKYIGKFIDNIYIDEFQDFVSNDYKLLMELAKSNEYNTYMVGDYYQSLVTSTNSRGSNALRPYSKSTNYRTFIEKLRNEGIEVDTTTLLNSWRCPYLTCKFIRERLGINIYSEHHDTKHNVKIIRSEDEAIKILKNNGIVKLVYNSKVKGFDRIINKNKWGYSKGSTYNETCVILTKTTGFLTTEISDSPHIKGKALHTLYVALTRSSGNTYLLNNSLYLDAIEYL</sequence>
<dbReference type="SUPFAM" id="SSF52540">
    <property type="entry name" value="P-loop containing nucleoside triphosphate hydrolases"/>
    <property type="match status" value="1"/>
</dbReference>
<dbReference type="Gene3D" id="3.40.50.300">
    <property type="entry name" value="P-loop containing nucleotide triphosphate hydrolases"/>
    <property type="match status" value="1"/>
</dbReference>
<evidence type="ECO:0000256" key="3">
    <source>
        <dbReference type="ARBA" id="ARBA00022806"/>
    </source>
</evidence>
<keyword evidence="1" id="KW-0547">Nucleotide-binding</keyword>
<dbReference type="InterPro" id="IPR014016">
    <property type="entry name" value="UvrD-like_ATP-bd"/>
</dbReference>
<gene>
    <name evidence="6" type="ORF">KSL82_01340</name>
</gene>
<evidence type="ECO:0000313" key="6">
    <source>
        <dbReference type="EMBL" id="MBU9694578.1"/>
    </source>
</evidence>
<evidence type="ECO:0000256" key="2">
    <source>
        <dbReference type="ARBA" id="ARBA00022801"/>
    </source>
</evidence>
<dbReference type="EMBL" id="JAHPJJ010000003">
    <property type="protein sequence ID" value="MBU9694578.1"/>
    <property type="molecule type" value="Genomic_DNA"/>
</dbReference>
<keyword evidence="3" id="KW-0347">Helicase</keyword>
<evidence type="ECO:0000256" key="1">
    <source>
        <dbReference type="ARBA" id="ARBA00022741"/>
    </source>
</evidence>
<name>A0ABS6ITD6_9LACO</name>
<keyword evidence="7" id="KW-1185">Reference proteome</keyword>
<evidence type="ECO:0000313" key="7">
    <source>
        <dbReference type="Proteomes" id="UP001196248"/>
    </source>
</evidence>
<proteinExistence type="predicted"/>
<keyword evidence="2" id="KW-0378">Hydrolase</keyword>
<dbReference type="Proteomes" id="UP001196248">
    <property type="component" value="Unassembled WGS sequence"/>
</dbReference>
<dbReference type="Pfam" id="PF00580">
    <property type="entry name" value="UvrD-helicase"/>
    <property type="match status" value="1"/>
</dbReference>
<reference evidence="6 7" key="1">
    <citation type="submission" date="2021-06" db="EMBL/GenBank/DDBJ databases">
        <title>Limosilactobacillus angelus sp. nov., isolated from the human vagina.</title>
        <authorList>
            <person name="Chen Y.-S."/>
        </authorList>
    </citation>
    <scope>NUCLEOTIDE SEQUENCE [LARGE SCALE GENOMIC DNA]</scope>
    <source>
        <strain evidence="6 7">P5L02</strain>
    </source>
</reference>
<evidence type="ECO:0000259" key="5">
    <source>
        <dbReference type="Pfam" id="PF00580"/>
    </source>
</evidence>
<feature type="domain" description="UvrD-like helicase ATP-binding" evidence="5">
    <location>
        <begin position="135"/>
        <end position="191"/>
    </location>
</feature>
<keyword evidence="4" id="KW-0067">ATP-binding</keyword>
<dbReference type="InterPro" id="IPR027417">
    <property type="entry name" value="P-loop_NTPase"/>
</dbReference>
<dbReference type="RefSeq" id="WP_102169534.1">
    <property type="nucleotide sequence ID" value="NZ_JAHPJJ010000003.1"/>
</dbReference>
<accession>A0ABS6ITD6</accession>
<evidence type="ECO:0000256" key="4">
    <source>
        <dbReference type="ARBA" id="ARBA00022840"/>
    </source>
</evidence>